<evidence type="ECO:0000256" key="1">
    <source>
        <dbReference type="SAM" id="MobiDB-lite"/>
    </source>
</evidence>
<evidence type="ECO:0000313" key="2">
    <source>
        <dbReference type="EMBL" id="RVW07750.1"/>
    </source>
</evidence>
<gene>
    <name evidence="2" type="ORF">EGT67_20155</name>
</gene>
<dbReference type="Proteomes" id="UP000286208">
    <property type="component" value="Unassembled WGS sequence"/>
</dbReference>
<accession>A0A438B9V6</accession>
<dbReference type="InterPro" id="IPR006311">
    <property type="entry name" value="TAT_signal"/>
</dbReference>
<comment type="caution">
    <text evidence="2">The sequence shown here is derived from an EMBL/GenBank/DDBJ whole genome shotgun (WGS) entry which is preliminary data.</text>
</comment>
<reference evidence="2 3" key="1">
    <citation type="submission" date="2018-11" db="EMBL/GenBank/DDBJ databases">
        <title>Rhodococcus spongicola sp. nov. and Rhodococcus xishaensis sp. nov. from marine sponges.</title>
        <authorList>
            <person name="Li L."/>
            <person name="Lin H.W."/>
        </authorList>
    </citation>
    <scope>NUCLEOTIDE SEQUENCE [LARGE SCALE GENOMIC DNA]</scope>
    <source>
        <strain evidence="2 3">CCTCC AB2014297</strain>
    </source>
</reference>
<protein>
    <submittedName>
        <fullName evidence="2">Uncharacterized protein</fullName>
    </submittedName>
</protein>
<dbReference type="PROSITE" id="PS51318">
    <property type="entry name" value="TAT"/>
    <property type="match status" value="1"/>
</dbReference>
<feature type="region of interest" description="Disordered" evidence="1">
    <location>
        <begin position="39"/>
        <end position="60"/>
    </location>
</feature>
<sequence length="60" mass="6174">MTRATKRASVPTSSSGRRRVLIGLGAAAAAVGAAAIALTRRPEMPPVAPRPPSLNDLDPR</sequence>
<dbReference type="EMBL" id="RKLP01000011">
    <property type="protein sequence ID" value="RVW07750.1"/>
    <property type="molecule type" value="Genomic_DNA"/>
</dbReference>
<proteinExistence type="predicted"/>
<organism evidence="2 3">
    <name type="scientific">Prescottella agglutinans</name>
    <dbReference type="NCBI Taxonomy" id="1644129"/>
    <lineage>
        <taxon>Bacteria</taxon>
        <taxon>Bacillati</taxon>
        <taxon>Actinomycetota</taxon>
        <taxon>Actinomycetes</taxon>
        <taxon>Mycobacteriales</taxon>
        <taxon>Nocardiaceae</taxon>
        <taxon>Prescottella</taxon>
    </lineage>
</organism>
<name>A0A438B9V6_9NOCA</name>
<keyword evidence="3" id="KW-1185">Reference proteome</keyword>
<evidence type="ECO:0000313" key="3">
    <source>
        <dbReference type="Proteomes" id="UP000286208"/>
    </source>
</evidence>
<dbReference type="RefSeq" id="WP_127917870.1">
    <property type="nucleotide sequence ID" value="NZ_RKLP01000011.1"/>
</dbReference>
<dbReference type="AlphaFoldDB" id="A0A438B9V6"/>